<accession>A0A858RIA4</accession>
<name>A0A858RIA4_9BACT</name>
<organism evidence="1 2">
    <name type="scientific">Luteolibacter luteus</name>
    <dbReference type="NCBI Taxonomy" id="2728835"/>
    <lineage>
        <taxon>Bacteria</taxon>
        <taxon>Pseudomonadati</taxon>
        <taxon>Verrucomicrobiota</taxon>
        <taxon>Verrucomicrobiia</taxon>
        <taxon>Verrucomicrobiales</taxon>
        <taxon>Verrucomicrobiaceae</taxon>
        <taxon>Luteolibacter</taxon>
    </lineage>
</organism>
<proteinExistence type="predicted"/>
<protein>
    <submittedName>
        <fullName evidence="1">Uncharacterized protein</fullName>
    </submittedName>
</protein>
<dbReference type="KEGG" id="luo:HHL09_09205"/>
<reference evidence="1 2" key="1">
    <citation type="submission" date="2020-04" db="EMBL/GenBank/DDBJ databases">
        <title>Luteolibacter sp. G-1-1-1 isolated from soil.</title>
        <authorList>
            <person name="Dahal R.H."/>
        </authorList>
    </citation>
    <scope>NUCLEOTIDE SEQUENCE [LARGE SCALE GENOMIC DNA]</scope>
    <source>
        <strain evidence="1 2">G-1-1-1</strain>
    </source>
</reference>
<dbReference type="EMBL" id="CP051774">
    <property type="protein sequence ID" value="QJE95950.1"/>
    <property type="molecule type" value="Genomic_DNA"/>
</dbReference>
<dbReference type="Proteomes" id="UP000501812">
    <property type="component" value="Chromosome"/>
</dbReference>
<evidence type="ECO:0000313" key="2">
    <source>
        <dbReference type="Proteomes" id="UP000501812"/>
    </source>
</evidence>
<keyword evidence="2" id="KW-1185">Reference proteome</keyword>
<dbReference type="AlphaFoldDB" id="A0A858RIA4"/>
<gene>
    <name evidence="1" type="ORF">HHL09_09205</name>
</gene>
<dbReference type="RefSeq" id="WP_169454263.1">
    <property type="nucleotide sequence ID" value="NZ_CP051774.1"/>
</dbReference>
<evidence type="ECO:0000313" key="1">
    <source>
        <dbReference type="EMBL" id="QJE95950.1"/>
    </source>
</evidence>
<sequence>MSQFQVFLDASGNLTMAAGVVHCLHGTTSYFEVGDDSQAVLPRAGGDTTVQREVSAGASFHGGSGRNYIVKNGPAHPDFPAGYFAPRGPDDWRGPKGAFITKDPGTGDLALNDGTDVLATGSGSIGGSLTGVPSAGTFPITAWAIDGYYSGFGAYYQAVGYPGWVAFHSFTTGDVQVDFYGDPRLFRTGGSTTDPSGVWVANAQSEIDWNGGSPWTYTVAAAGLTGTMSGTTYGEDTYNGGAPFTFDLEAESDMPAWPNAAVTITPYSGTAQGGPYLPTGWQSWQSSVDDSWTVTIDGTGTGEWSDGLDIVATRAADPDRLYDPDGGLWVATAYGEATYGSGDPWAAEAVRTLATPMGGKLYLELTVNGSNEVTAVEGPFFAPLLPANTSTLKVFLIAESDGAGNIRQVWEGPINWIP</sequence>